<proteinExistence type="predicted"/>
<dbReference type="GO" id="GO:0005667">
    <property type="term" value="C:transcription regulator complex"/>
    <property type="evidence" value="ECO:0007669"/>
    <property type="project" value="TreeGrafter"/>
</dbReference>
<gene>
    <name evidence="5" type="ORF">GDO78_020443</name>
</gene>
<dbReference type="InterPro" id="IPR006578">
    <property type="entry name" value="MADF-dom"/>
</dbReference>
<feature type="domain" description="BESS" evidence="4">
    <location>
        <begin position="429"/>
        <end position="468"/>
    </location>
</feature>
<dbReference type="EMBL" id="WNTK01005041">
    <property type="protein sequence ID" value="KAG9464129.1"/>
    <property type="molecule type" value="Genomic_DNA"/>
</dbReference>
<dbReference type="InterPro" id="IPR004210">
    <property type="entry name" value="BESS_motif"/>
</dbReference>
<sequence length="578" mass="66134">MSRVALLSRPPGAPAWSSSFARSAQKRSIKEYDDRDASTSSKPLFTQREIKSPQSNNEFSRITTRGLPLHGLTVLHEHEMDSTDLKQGHMILPQDPQAGDQIHIPGEDGEIMCVKIKEEEIPADICPHGSIDRNPPERHLRLRYSHRLKPDKDMKEERLNILVNTDPTTDGNGSYVGDKEEEIPLDFSPVASEPFGTHSQLVKNRTSGNGRSSTFLRTRKRPSAMRMSDSRGYIEVNSLITAVSHQPAIWDARDPNYMDRLKRSHAWESVCQEVTEDWDDLHTRTRDRRLKDLQTRWRSLKDCYRRELQQQRKAEKTGGTTIKRKTYLYFRQLHFLKPVLEARRQVWKQKSGDCLPRNLRGKKQESMLEPKSSATCVTTRSGATSITLMESPHQEQLPKRRRQEKQSSSTLNSPITSKGVVKEHQELEKDADYHFYMYIMAVTKKFSPEKKWAFRMKIMELLQMHSLDQQNDSSCLPQLNHSSYTPETHISPSSHPPAHPHYPYETSHSHSSRRSPTPTYIPSNHQHNPSDSSILPVPLSQPHSPIESSCQSPLSRSSQTLSSQASLDTEADSSFGDY</sequence>
<dbReference type="PROSITE" id="PS51029">
    <property type="entry name" value="MADF"/>
    <property type="match status" value="1"/>
</dbReference>
<dbReference type="Proteomes" id="UP000770717">
    <property type="component" value="Unassembled WGS sequence"/>
</dbReference>
<feature type="domain" description="MADF" evidence="3">
    <location>
        <begin position="238"/>
        <end position="341"/>
    </location>
</feature>
<dbReference type="PANTHER" id="PTHR12243">
    <property type="entry name" value="MADF DOMAIN TRANSCRIPTION FACTOR"/>
    <property type="match status" value="1"/>
</dbReference>
<evidence type="ECO:0000259" key="4">
    <source>
        <dbReference type="PROSITE" id="PS51031"/>
    </source>
</evidence>
<feature type="compositionally biased region" description="Polar residues" evidence="2">
    <location>
        <begin position="520"/>
        <end position="533"/>
    </location>
</feature>
<dbReference type="GO" id="GO:0003677">
    <property type="term" value="F:DNA binding"/>
    <property type="evidence" value="ECO:0007669"/>
    <property type="project" value="InterPro"/>
</dbReference>
<dbReference type="GO" id="GO:0005634">
    <property type="term" value="C:nucleus"/>
    <property type="evidence" value="ECO:0007669"/>
    <property type="project" value="UniProtKB-SubCell"/>
</dbReference>
<organism evidence="5 6">
    <name type="scientific">Eleutherodactylus coqui</name>
    <name type="common">Puerto Rican coqui</name>
    <dbReference type="NCBI Taxonomy" id="57060"/>
    <lineage>
        <taxon>Eukaryota</taxon>
        <taxon>Metazoa</taxon>
        <taxon>Chordata</taxon>
        <taxon>Craniata</taxon>
        <taxon>Vertebrata</taxon>
        <taxon>Euteleostomi</taxon>
        <taxon>Amphibia</taxon>
        <taxon>Batrachia</taxon>
        <taxon>Anura</taxon>
        <taxon>Neobatrachia</taxon>
        <taxon>Hyloidea</taxon>
        <taxon>Eleutherodactylidae</taxon>
        <taxon>Eleutherodactylinae</taxon>
        <taxon>Eleutherodactylus</taxon>
        <taxon>Eleutherodactylus</taxon>
    </lineage>
</organism>
<evidence type="ECO:0000313" key="6">
    <source>
        <dbReference type="Proteomes" id="UP000770717"/>
    </source>
</evidence>
<evidence type="ECO:0000256" key="1">
    <source>
        <dbReference type="PROSITE-ProRule" id="PRU00371"/>
    </source>
</evidence>
<evidence type="ECO:0000313" key="5">
    <source>
        <dbReference type="EMBL" id="KAG9464129.1"/>
    </source>
</evidence>
<dbReference type="AlphaFoldDB" id="A0A8J6B6N7"/>
<feature type="compositionally biased region" description="Low complexity" evidence="2">
    <location>
        <begin position="548"/>
        <end position="567"/>
    </location>
</feature>
<reference evidence="5" key="1">
    <citation type="thesis" date="2020" institute="ProQuest LLC" country="789 East Eisenhower Parkway, Ann Arbor, MI, USA">
        <title>Comparative Genomics and Chromosome Evolution.</title>
        <authorList>
            <person name="Mudd A.B."/>
        </authorList>
    </citation>
    <scope>NUCLEOTIDE SEQUENCE</scope>
    <source>
        <strain evidence="5">HN-11 Male</strain>
        <tissue evidence="5">Kidney and liver</tissue>
    </source>
</reference>
<feature type="region of interest" description="Disordered" evidence="2">
    <location>
        <begin position="1"/>
        <end position="59"/>
    </location>
</feature>
<keyword evidence="6" id="KW-1185">Reference proteome</keyword>
<comment type="caution">
    <text evidence="5">The sequence shown here is derived from an EMBL/GenBank/DDBJ whole genome shotgun (WGS) entry which is preliminary data.</text>
</comment>
<feature type="compositionally biased region" description="Polar residues" evidence="2">
    <location>
        <begin position="406"/>
        <end position="416"/>
    </location>
</feature>
<accession>A0A8J6B6N7</accession>
<dbReference type="PROSITE" id="PS51031">
    <property type="entry name" value="BESS"/>
    <property type="match status" value="1"/>
</dbReference>
<protein>
    <recommendedName>
        <fullName evidence="7">MADF domain-containing protein</fullName>
    </recommendedName>
</protein>
<keyword evidence="1" id="KW-0539">Nucleus</keyword>
<dbReference type="Pfam" id="PF10545">
    <property type="entry name" value="MADF_DNA_bdg"/>
    <property type="match status" value="1"/>
</dbReference>
<name>A0A8J6B6N7_ELECQ</name>
<dbReference type="SMART" id="SM00595">
    <property type="entry name" value="MADF"/>
    <property type="match status" value="1"/>
</dbReference>
<evidence type="ECO:0008006" key="7">
    <source>
        <dbReference type="Google" id="ProtNLM"/>
    </source>
</evidence>
<dbReference type="OrthoDB" id="9898438at2759"/>
<feature type="region of interest" description="Disordered" evidence="2">
    <location>
        <begin position="383"/>
        <end position="423"/>
    </location>
</feature>
<evidence type="ECO:0000256" key="2">
    <source>
        <dbReference type="SAM" id="MobiDB-lite"/>
    </source>
</evidence>
<feature type="compositionally biased region" description="Basic and acidic residues" evidence="2">
    <location>
        <begin position="28"/>
        <end position="37"/>
    </location>
</feature>
<dbReference type="InterPro" id="IPR039353">
    <property type="entry name" value="TF_Adf1"/>
</dbReference>
<evidence type="ECO:0000259" key="3">
    <source>
        <dbReference type="PROSITE" id="PS51029"/>
    </source>
</evidence>
<dbReference type="GO" id="GO:0006357">
    <property type="term" value="P:regulation of transcription by RNA polymerase II"/>
    <property type="evidence" value="ECO:0007669"/>
    <property type="project" value="TreeGrafter"/>
</dbReference>
<dbReference type="PANTHER" id="PTHR12243:SF69">
    <property type="entry name" value="SI:CH73-59F11.3"/>
    <property type="match status" value="1"/>
</dbReference>
<feature type="compositionally biased region" description="Polar residues" evidence="2">
    <location>
        <begin position="471"/>
        <end position="490"/>
    </location>
</feature>
<comment type="subcellular location">
    <subcellularLocation>
        <location evidence="1">Nucleus</location>
    </subcellularLocation>
</comment>
<feature type="region of interest" description="Disordered" evidence="2">
    <location>
        <begin position="471"/>
        <end position="578"/>
    </location>
</feature>